<dbReference type="EMBL" id="JAHCVK010000004">
    <property type="protein sequence ID" value="MBT0653558.1"/>
    <property type="molecule type" value="Genomic_DNA"/>
</dbReference>
<name>A0ABS5SDV7_9BACT</name>
<reference evidence="2 3" key="1">
    <citation type="submission" date="2021-05" db="EMBL/GenBank/DDBJ databases">
        <title>The draft genome of Geobacter luticola JCM 17780.</title>
        <authorList>
            <person name="Xu Z."/>
            <person name="Masuda Y."/>
            <person name="Itoh H."/>
            <person name="Senoo K."/>
        </authorList>
    </citation>
    <scope>NUCLEOTIDE SEQUENCE [LARGE SCALE GENOMIC DNA]</scope>
    <source>
        <strain evidence="2 3">JCM 17780</strain>
    </source>
</reference>
<feature type="chain" id="PRO_5047251895" description="Lipoprotein" evidence="1">
    <location>
        <begin position="21"/>
        <end position="132"/>
    </location>
</feature>
<proteinExistence type="predicted"/>
<evidence type="ECO:0000313" key="3">
    <source>
        <dbReference type="Proteomes" id="UP000756860"/>
    </source>
</evidence>
<protein>
    <recommendedName>
        <fullName evidence="4">Lipoprotein</fullName>
    </recommendedName>
</protein>
<dbReference type="RefSeq" id="WP_214175562.1">
    <property type="nucleotide sequence ID" value="NZ_JAHCVK010000004.1"/>
</dbReference>
<evidence type="ECO:0000256" key="1">
    <source>
        <dbReference type="SAM" id="SignalP"/>
    </source>
</evidence>
<organism evidence="2 3">
    <name type="scientific">Geomobilimonas luticola</name>
    <dbReference type="NCBI Taxonomy" id="1114878"/>
    <lineage>
        <taxon>Bacteria</taxon>
        <taxon>Pseudomonadati</taxon>
        <taxon>Thermodesulfobacteriota</taxon>
        <taxon>Desulfuromonadia</taxon>
        <taxon>Geobacterales</taxon>
        <taxon>Geobacteraceae</taxon>
        <taxon>Geomobilimonas</taxon>
    </lineage>
</organism>
<comment type="caution">
    <text evidence="2">The sequence shown here is derived from an EMBL/GenBank/DDBJ whole genome shotgun (WGS) entry which is preliminary data.</text>
</comment>
<evidence type="ECO:0000313" key="2">
    <source>
        <dbReference type="EMBL" id="MBT0653558.1"/>
    </source>
</evidence>
<sequence length="132" mass="14220">MKKYFCLFLTLVTLFLTSCGNDDISIVPQPSTHPTITSSNFVNDTLSQKIDVTLGFEAPVDDLASRTAYFRDAQGVEVFREQPGVSAPGQRSGTISFSESYAGFSAGTYTLTVYLSNAVGGSSNIATYTFTK</sequence>
<keyword evidence="1" id="KW-0732">Signal</keyword>
<accession>A0ABS5SDV7</accession>
<dbReference type="Proteomes" id="UP000756860">
    <property type="component" value="Unassembled WGS sequence"/>
</dbReference>
<gene>
    <name evidence="2" type="ORF">KI810_10865</name>
</gene>
<evidence type="ECO:0008006" key="4">
    <source>
        <dbReference type="Google" id="ProtNLM"/>
    </source>
</evidence>
<dbReference type="PROSITE" id="PS51257">
    <property type="entry name" value="PROKAR_LIPOPROTEIN"/>
    <property type="match status" value="1"/>
</dbReference>
<keyword evidence="3" id="KW-1185">Reference proteome</keyword>
<feature type="signal peptide" evidence="1">
    <location>
        <begin position="1"/>
        <end position="20"/>
    </location>
</feature>